<evidence type="ECO:0000313" key="7">
    <source>
        <dbReference type="Proteomes" id="UP000322524"/>
    </source>
</evidence>
<protein>
    <submittedName>
        <fullName evidence="6">DegT/DnrJ/EryC1/StrS family aminotransferase</fullName>
    </submittedName>
</protein>
<dbReference type="GO" id="GO:0030170">
    <property type="term" value="F:pyridoxal phosphate binding"/>
    <property type="evidence" value="ECO:0007669"/>
    <property type="project" value="UniProtKB-ARBA"/>
</dbReference>
<gene>
    <name evidence="6" type="ORF">FZC76_17810</name>
</gene>
<dbReference type="InterPro" id="IPR000653">
    <property type="entry name" value="DegT/StrS_aminotransferase"/>
</dbReference>
<dbReference type="RefSeq" id="WP_148989514.1">
    <property type="nucleotide sequence ID" value="NZ_VTEV01000007.1"/>
</dbReference>
<dbReference type="SUPFAM" id="SSF53383">
    <property type="entry name" value="PLP-dependent transferases"/>
    <property type="match status" value="1"/>
</dbReference>
<comment type="caution">
    <text evidence="6">The sequence shown here is derived from an EMBL/GenBank/DDBJ whole genome shotgun (WGS) entry which is preliminary data.</text>
</comment>
<keyword evidence="6" id="KW-0032">Aminotransferase</keyword>
<comment type="similarity">
    <text evidence="2 5">Belongs to the DegT/DnrJ/EryC1 family.</text>
</comment>
<evidence type="ECO:0000256" key="4">
    <source>
        <dbReference type="PIRSR" id="PIRSR000390-2"/>
    </source>
</evidence>
<feature type="active site" description="Proton acceptor" evidence="3">
    <location>
        <position position="186"/>
    </location>
</feature>
<keyword evidence="1 4" id="KW-0663">Pyridoxal phosphate</keyword>
<dbReference type="PANTHER" id="PTHR30244:SF36">
    <property type="entry name" value="3-OXO-GLUCOSE-6-PHOSPHATE:GLUTAMATE AMINOTRANSFERASE"/>
    <property type="match status" value="1"/>
</dbReference>
<dbReference type="GO" id="GO:0000271">
    <property type="term" value="P:polysaccharide biosynthetic process"/>
    <property type="evidence" value="ECO:0007669"/>
    <property type="project" value="TreeGrafter"/>
</dbReference>
<name>A0A5D4SSU2_9BACI</name>
<dbReference type="Pfam" id="PF01041">
    <property type="entry name" value="DegT_DnrJ_EryC1"/>
    <property type="match status" value="1"/>
</dbReference>
<sequence>MQIPLIDLTAQYSMLEEKILAAVKKVLRSGQYINGPEVRKLEEKIKEITGSKYAVPVANGTDGLVLALDAFGIGQGDEVITSPYTFFATGEAIARVGAVPIFVDVKEDTFNISPELIEEKITKKTKAIIPVHLFGQPAEMDAIIELGRKHQLIIIEDACQALGASYKGNPVGSLGDIGCFSFFPTKNLGCYGDGGIVVTDNQQVAERIRMLAAHGSKVKYFNEMVGYNSRLDEIQAAILNVKISHLFEWNEKRRLLASKYDRELKNTNVTCPKAIEGVKHVYHLYVITSKYVNEIKHHLEQKGISTGVYYPSPLHLQRAFLNLAYKTGDLPVSEKLASHTLALPLFPELDNRQQSYIIDCLKQVWIK</sequence>
<evidence type="ECO:0000313" key="6">
    <source>
        <dbReference type="EMBL" id="TYS65741.1"/>
    </source>
</evidence>
<dbReference type="FunFam" id="3.40.640.10:FF:000089">
    <property type="entry name" value="Aminotransferase, DegT/DnrJ/EryC1/StrS family"/>
    <property type="match status" value="1"/>
</dbReference>
<evidence type="ECO:0000256" key="3">
    <source>
        <dbReference type="PIRSR" id="PIRSR000390-1"/>
    </source>
</evidence>
<dbReference type="GO" id="GO:0008483">
    <property type="term" value="F:transaminase activity"/>
    <property type="evidence" value="ECO:0007669"/>
    <property type="project" value="UniProtKB-KW"/>
</dbReference>
<feature type="modified residue" description="N6-(pyridoxal phosphate)lysine" evidence="4">
    <location>
        <position position="186"/>
    </location>
</feature>
<evidence type="ECO:0000256" key="2">
    <source>
        <dbReference type="ARBA" id="ARBA00037999"/>
    </source>
</evidence>
<dbReference type="PANTHER" id="PTHR30244">
    <property type="entry name" value="TRANSAMINASE"/>
    <property type="match status" value="1"/>
</dbReference>
<dbReference type="InterPro" id="IPR015424">
    <property type="entry name" value="PyrdxlP-dep_Trfase"/>
</dbReference>
<dbReference type="InterPro" id="IPR015422">
    <property type="entry name" value="PyrdxlP-dep_Trfase_small"/>
</dbReference>
<evidence type="ECO:0000256" key="1">
    <source>
        <dbReference type="ARBA" id="ARBA00022898"/>
    </source>
</evidence>
<dbReference type="OrthoDB" id="9810913at2"/>
<evidence type="ECO:0000256" key="5">
    <source>
        <dbReference type="RuleBase" id="RU004508"/>
    </source>
</evidence>
<organism evidence="6 7">
    <name type="scientific">Sutcliffiella horikoshii</name>
    <dbReference type="NCBI Taxonomy" id="79883"/>
    <lineage>
        <taxon>Bacteria</taxon>
        <taxon>Bacillati</taxon>
        <taxon>Bacillota</taxon>
        <taxon>Bacilli</taxon>
        <taxon>Bacillales</taxon>
        <taxon>Bacillaceae</taxon>
        <taxon>Sutcliffiella</taxon>
    </lineage>
</organism>
<proteinExistence type="inferred from homology"/>
<accession>A0A5D4SSU2</accession>
<dbReference type="Gene3D" id="3.90.1150.10">
    <property type="entry name" value="Aspartate Aminotransferase, domain 1"/>
    <property type="match status" value="1"/>
</dbReference>
<dbReference type="AlphaFoldDB" id="A0A5D4SSU2"/>
<dbReference type="Proteomes" id="UP000322524">
    <property type="component" value="Unassembled WGS sequence"/>
</dbReference>
<reference evidence="6 7" key="1">
    <citation type="submission" date="2019-08" db="EMBL/GenBank/DDBJ databases">
        <title>Bacillus genomes from the desert of Cuatro Cienegas, Coahuila.</title>
        <authorList>
            <person name="Olmedo-Alvarez G."/>
        </authorList>
    </citation>
    <scope>NUCLEOTIDE SEQUENCE [LARGE SCALE GENOMIC DNA]</scope>
    <source>
        <strain evidence="6 7">CH28_1T</strain>
    </source>
</reference>
<dbReference type="PIRSF" id="PIRSF000390">
    <property type="entry name" value="PLP_StrS"/>
    <property type="match status" value="1"/>
</dbReference>
<dbReference type="CDD" id="cd00616">
    <property type="entry name" value="AHBA_syn"/>
    <property type="match status" value="1"/>
</dbReference>
<dbReference type="InterPro" id="IPR015421">
    <property type="entry name" value="PyrdxlP-dep_Trfase_major"/>
</dbReference>
<dbReference type="Gene3D" id="3.40.640.10">
    <property type="entry name" value="Type I PLP-dependent aspartate aminotransferase-like (Major domain)"/>
    <property type="match status" value="1"/>
</dbReference>
<keyword evidence="6" id="KW-0808">Transferase</keyword>
<dbReference type="EMBL" id="VTEV01000007">
    <property type="protein sequence ID" value="TYS65741.1"/>
    <property type="molecule type" value="Genomic_DNA"/>
</dbReference>